<gene>
    <name evidence="2" type="ORF">L2A60_16485</name>
</gene>
<comment type="caution">
    <text evidence="2">The sequence shown here is derived from an EMBL/GenBank/DDBJ whole genome shotgun (WGS) entry which is preliminary data.</text>
</comment>
<evidence type="ECO:0000313" key="3">
    <source>
        <dbReference type="Proteomes" id="UP001521209"/>
    </source>
</evidence>
<evidence type="ECO:0000313" key="2">
    <source>
        <dbReference type="EMBL" id="MCF3948273.1"/>
    </source>
</evidence>
<reference evidence="2 3" key="1">
    <citation type="submission" date="2022-01" db="EMBL/GenBank/DDBJ databases">
        <authorList>
            <person name="Won M."/>
            <person name="Kim S.-J."/>
            <person name="Kwon S.-W."/>
        </authorList>
    </citation>
    <scope>NUCLEOTIDE SEQUENCE [LARGE SCALE GENOMIC DNA]</scope>
    <source>
        <strain evidence="2 3">KCTC 23505</strain>
    </source>
</reference>
<name>A0ABS9E1P6_9PROT</name>
<dbReference type="Proteomes" id="UP001521209">
    <property type="component" value="Unassembled WGS sequence"/>
</dbReference>
<protein>
    <submittedName>
        <fullName evidence="2">Uncharacterized protein</fullName>
    </submittedName>
</protein>
<feature type="compositionally biased region" description="Acidic residues" evidence="1">
    <location>
        <begin position="42"/>
        <end position="54"/>
    </location>
</feature>
<dbReference type="RefSeq" id="WP_235705558.1">
    <property type="nucleotide sequence ID" value="NZ_JAKGBZ010000044.1"/>
</dbReference>
<proteinExistence type="predicted"/>
<evidence type="ECO:0000256" key="1">
    <source>
        <dbReference type="SAM" id="MobiDB-lite"/>
    </source>
</evidence>
<feature type="region of interest" description="Disordered" evidence="1">
    <location>
        <begin position="41"/>
        <end position="60"/>
    </location>
</feature>
<organism evidence="2 3">
    <name type="scientific">Acidiphilium iwatense</name>
    <dbReference type="NCBI Taxonomy" id="768198"/>
    <lineage>
        <taxon>Bacteria</taxon>
        <taxon>Pseudomonadati</taxon>
        <taxon>Pseudomonadota</taxon>
        <taxon>Alphaproteobacteria</taxon>
        <taxon>Acetobacterales</taxon>
        <taxon>Acidocellaceae</taxon>
        <taxon>Acidiphilium</taxon>
    </lineage>
</organism>
<sequence length="60" mass="6521">MEPKPQVHPIISQDIGDLMKPGVQVEIDKADIARLGLCDETAVSEDDAWDSNGDEADRGE</sequence>
<accession>A0ABS9E1P6</accession>
<keyword evidence="3" id="KW-1185">Reference proteome</keyword>
<dbReference type="EMBL" id="JAKGBZ010000044">
    <property type="protein sequence ID" value="MCF3948273.1"/>
    <property type="molecule type" value="Genomic_DNA"/>
</dbReference>